<dbReference type="EMBL" id="CP007033">
    <property type="protein sequence ID" value="AHF11026.1"/>
    <property type="molecule type" value="Genomic_DNA"/>
</dbReference>
<sequence length="127" mass="14362">MAKEKNPLRGKALEIFQESEGNITNREIANILEIPERTVSVWKLRDKWNDQIGCSTSISKNCSTTKCKHGGQPKNKNAKGHGAPVKNKNAETHDFFSKYLPDETLEIMQVIQEKHPLDILCQSGRCQ</sequence>
<dbReference type="NCBIfam" id="NF040601">
    <property type="entry name" value="TerS_not_xtmA"/>
    <property type="match status" value="1"/>
</dbReference>
<keyword evidence="4" id="KW-1185">Reference proteome</keyword>
<evidence type="ECO:0000259" key="2">
    <source>
        <dbReference type="Pfam" id="PF10668"/>
    </source>
</evidence>
<dbReference type="RefSeq" id="WP_019224931.1">
    <property type="nucleotide sequence ID" value="NZ_CP007033.1"/>
</dbReference>
<name>A0ABN4C0H8_DEHRP</name>
<feature type="domain" description="PBSX phage terminase small subunit-like N-terminal" evidence="2">
    <location>
        <begin position="1"/>
        <end position="64"/>
    </location>
</feature>
<reference evidence="3 4" key="1">
    <citation type="journal article" date="2013" name="Stand. Genomic Sci.">
        <title>Complete genome sequence of Dehalobacter restrictus PER-K23(T.).</title>
        <authorList>
            <person name="Kruse T."/>
            <person name="Maillard J."/>
            <person name="Goodwin L."/>
            <person name="Woyke T."/>
            <person name="Teshima H."/>
            <person name="Bruce D."/>
            <person name="Detter C."/>
            <person name="Tapia R."/>
            <person name="Han C."/>
            <person name="Huntemann M."/>
            <person name="Wei C.L."/>
            <person name="Han J."/>
            <person name="Chen A."/>
            <person name="Kyrpides N."/>
            <person name="Szeto E."/>
            <person name="Markowitz V."/>
            <person name="Ivanova N."/>
            <person name="Pagani I."/>
            <person name="Pati A."/>
            <person name="Pitluck S."/>
            <person name="Nolan M."/>
            <person name="Holliger C."/>
            <person name="Smidt H."/>
        </authorList>
    </citation>
    <scope>NUCLEOTIDE SEQUENCE [LARGE SCALE GENOMIC DNA]</scope>
    <source>
        <strain evidence="4">DSM 9455</strain>
    </source>
</reference>
<accession>A0ABN4C0H8</accession>
<evidence type="ECO:0000313" key="4">
    <source>
        <dbReference type="Proteomes" id="UP000018934"/>
    </source>
</evidence>
<evidence type="ECO:0000313" key="3">
    <source>
        <dbReference type="EMBL" id="AHF11026.1"/>
    </source>
</evidence>
<protein>
    <recommendedName>
        <fullName evidence="2">PBSX phage terminase small subunit-like N-terminal domain-containing protein</fullName>
    </recommendedName>
</protein>
<organism evidence="3 4">
    <name type="scientific">Dehalobacter restrictus (strain DSM 9455 / PER-K23)</name>
    <dbReference type="NCBI Taxonomy" id="871738"/>
    <lineage>
        <taxon>Bacteria</taxon>
        <taxon>Bacillati</taxon>
        <taxon>Bacillota</taxon>
        <taxon>Clostridia</taxon>
        <taxon>Eubacteriales</taxon>
        <taxon>Desulfitobacteriaceae</taxon>
        <taxon>Dehalobacter</taxon>
    </lineage>
</organism>
<feature type="region of interest" description="Disordered" evidence="1">
    <location>
        <begin position="65"/>
        <end position="88"/>
    </location>
</feature>
<dbReference type="Proteomes" id="UP000018934">
    <property type="component" value="Chromosome"/>
</dbReference>
<evidence type="ECO:0000256" key="1">
    <source>
        <dbReference type="SAM" id="MobiDB-lite"/>
    </source>
</evidence>
<gene>
    <name evidence="3" type="ORF">DEHRE_13910</name>
</gene>
<proteinExistence type="predicted"/>
<dbReference type="Pfam" id="PF10668">
    <property type="entry name" value="Phage_terminase"/>
    <property type="match status" value="1"/>
</dbReference>
<dbReference type="InterPro" id="IPR018925">
    <property type="entry name" value="XtmA-like_N"/>
</dbReference>
<feature type="compositionally biased region" description="Basic residues" evidence="1">
    <location>
        <begin position="66"/>
        <end position="79"/>
    </location>
</feature>